<gene>
    <name evidence="2" type="ORF">SteCoe_20044</name>
</gene>
<dbReference type="OrthoDB" id="26525at2759"/>
<protein>
    <recommendedName>
        <fullName evidence="1">EF-hand domain-containing protein</fullName>
    </recommendedName>
</protein>
<reference evidence="2 3" key="1">
    <citation type="submission" date="2016-11" db="EMBL/GenBank/DDBJ databases">
        <title>The macronuclear genome of Stentor coeruleus: a giant cell with tiny introns.</title>
        <authorList>
            <person name="Slabodnick M."/>
            <person name="Ruby J.G."/>
            <person name="Reiff S.B."/>
            <person name="Swart E.C."/>
            <person name="Gosai S."/>
            <person name="Prabakaran S."/>
            <person name="Witkowska E."/>
            <person name="Larue G.E."/>
            <person name="Fisher S."/>
            <person name="Freeman R.M."/>
            <person name="Gunawardena J."/>
            <person name="Chu W."/>
            <person name="Stover N.A."/>
            <person name="Gregory B.D."/>
            <person name="Nowacki M."/>
            <person name="Derisi J."/>
            <person name="Roy S.W."/>
            <person name="Marshall W.F."/>
            <person name="Sood P."/>
        </authorList>
    </citation>
    <scope>NUCLEOTIDE SEQUENCE [LARGE SCALE GENOMIC DNA]</scope>
    <source>
        <strain evidence="2">WM001</strain>
    </source>
</reference>
<dbReference type="SUPFAM" id="SSF47473">
    <property type="entry name" value="EF-hand"/>
    <property type="match status" value="1"/>
</dbReference>
<dbReference type="Proteomes" id="UP000187209">
    <property type="component" value="Unassembled WGS sequence"/>
</dbReference>
<evidence type="ECO:0000259" key="1">
    <source>
        <dbReference type="PROSITE" id="PS50222"/>
    </source>
</evidence>
<accession>A0A1R2BT54</accession>
<keyword evidence="3" id="KW-1185">Reference proteome</keyword>
<name>A0A1R2BT54_9CILI</name>
<feature type="domain" description="EF-hand" evidence="1">
    <location>
        <begin position="19"/>
        <end position="54"/>
    </location>
</feature>
<comment type="caution">
    <text evidence="2">The sequence shown here is derived from an EMBL/GenBank/DDBJ whole genome shotgun (WGS) entry which is preliminary data.</text>
</comment>
<sequence length="185" mass="20955">MKKSAPRKDSFQGLDLSQEEIDLMREQFHQLDKNKAGFLSTLDLGSLFDKVGEFPNKEKIAQLVAWVEDKSGSKRFDFNLAVRAWSHLKELNLKDEEDEFDLDILNTFVAMGGNIDKTGVVKKQKLVEIIRDQFGLTIDIETMFEEAGIDVDDDLNFYDFTCLLESGGSQRASRICSIFSQASNA</sequence>
<dbReference type="InterPro" id="IPR011992">
    <property type="entry name" value="EF-hand-dom_pair"/>
</dbReference>
<organism evidence="2 3">
    <name type="scientific">Stentor coeruleus</name>
    <dbReference type="NCBI Taxonomy" id="5963"/>
    <lineage>
        <taxon>Eukaryota</taxon>
        <taxon>Sar</taxon>
        <taxon>Alveolata</taxon>
        <taxon>Ciliophora</taxon>
        <taxon>Postciliodesmatophora</taxon>
        <taxon>Heterotrichea</taxon>
        <taxon>Heterotrichida</taxon>
        <taxon>Stentoridae</taxon>
        <taxon>Stentor</taxon>
    </lineage>
</organism>
<dbReference type="InterPro" id="IPR002048">
    <property type="entry name" value="EF_hand_dom"/>
</dbReference>
<dbReference type="AlphaFoldDB" id="A0A1R2BT54"/>
<dbReference type="GO" id="GO:0005509">
    <property type="term" value="F:calcium ion binding"/>
    <property type="evidence" value="ECO:0007669"/>
    <property type="project" value="InterPro"/>
</dbReference>
<evidence type="ECO:0000313" key="3">
    <source>
        <dbReference type="Proteomes" id="UP000187209"/>
    </source>
</evidence>
<dbReference type="PROSITE" id="PS50222">
    <property type="entry name" value="EF_HAND_2"/>
    <property type="match status" value="1"/>
</dbReference>
<dbReference type="EMBL" id="MPUH01000451">
    <property type="protein sequence ID" value="OMJ79847.1"/>
    <property type="molecule type" value="Genomic_DNA"/>
</dbReference>
<dbReference type="Gene3D" id="1.10.238.10">
    <property type="entry name" value="EF-hand"/>
    <property type="match status" value="1"/>
</dbReference>
<evidence type="ECO:0000313" key="2">
    <source>
        <dbReference type="EMBL" id="OMJ79847.1"/>
    </source>
</evidence>
<proteinExistence type="predicted"/>